<feature type="non-terminal residue" evidence="1">
    <location>
        <position position="31"/>
    </location>
</feature>
<proteinExistence type="predicted"/>
<dbReference type="EMBL" id="UINC01054081">
    <property type="protein sequence ID" value="SVB71373.1"/>
    <property type="molecule type" value="Genomic_DNA"/>
</dbReference>
<sequence>MTGLELVFITDPALSDKELESLQKNIKMSLS</sequence>
<protein>
    <submittedName>
        <fullName evidence="1">Uncharacterized protein</fullName>
    </submittedName>
</protein>
<accession>A0A382G9V4</accession>
<organism evidence="1">
    <name type="scientific">marine metagenome</name>
    <dbReference type="NCBI Taxonomy" id="408172"/>
    <lineage>
        <taxon>unclassified sequences</taxon>
        <taxon>metagenomes</taxon>
        <taxon>ecological metagenomes</taxon>
    </lineage>
</organism>
<evidence type="ECO:0000313" key="1">
    <source>
        <dbReference type="EMBL" id="SVB71373.1"/>
    </source>
</evidence>
<dbReference type="AlphaFoldDB" id="A0A382G9V4"/>
<name>A0A382G9V4_9ZZZZ</name>
<reference evidence="1" key="1">
    <citation type="submission" date="2018-05" db="EMBL/GenBank/DDBJ databases">
        <authorList>
            <person name="Lanie J.A."/>
            <person name="Ng W.-L."/>
            <person name="Kazmierczak K.M."/>
            <person name="Andrzejewski T.M."/>
            <person name="Davidsen T.M."/>
            <person name="Wayne K.J."/>
            <person name="Tettelin H."/>
            <person name="Glass J.I."/>
            <person name="Rusch D."/>
            <person name="Podicherti R."/>
            <person name="Tsui H.-C.T."/>
            <person name="Winkler M.E."/>
        </authorList>
    </citation>
    <scope>NUCLEOTIDE SEQUENCE</scope>
</reference>
<gene>
    <name evidence="1" type="ORF">METZ01_LOCUS224227</name>
</gene>